<evidence type="ECO:0000313" key="3">
    <source>
        <dbReference type="Proteomes" id="UP000807716"/>
    </source>
</evidence>
<comment type="caution">
    <text evidence="2">The sequence shown here is derived from an EMBL/GenBank/DDBJ whole genome shotgun (WGS) entry which is preliminary data.</text>
</comment>
<reference evidence="2" key="1">
    <citation type="journal article" date="2020" name="Fungal Divers.">
        <title>Resolving the Mortierellaceae phylogeny through synthesis of multi-gene phylogenetics and phylogenomics.</title>
        <authorList>
            <person name="Vandepol N."/>
            <person name="Liber J."/>
            <person name="Desiro A."/>
            <person name="Na H."/>
            <person name="Kennedy M."/>
            <person name="Barry K."/>
            <person name="Grigoriev I.V."/>
            <person name="Miller A.N."/>
            <person name="O'Donnell K."/>
            <person name="Stajich J.E."/>
            <person name="Bonito G."/>
        </authorList>
    </citation>
    <scope>NUCLEOTIDE SEQUENCE</scope>
    <source>
        <strain evidence="2">BC1065</strain>
    </source>
</reference>
<protein>
    <submittedName>
        <fullName evidence="2">Uncharacterized protein</fullName>
    </submittedName>
</protein>
<feature type="region of interest" description="Disordered" evidence="1">
    <location>
        <begin position="443"/>
        <end position="463"/>
    </location>
</feature>
<feature type="compositionally biased region" description="Polar residues" evidence="1">
    <location>
        <begin position="382"/>
        <end position="391"/>
    </location>
</feature>
<proteinExistence type="predicted"/>
<feature type="compositionally biased region" description="Low complexity" evidence="1">
    <location>
        <begin position="233"/>
        <end position="252"/>
    </location>
</feature>
<sequence>MLLSKTRKLTVLETREFESTWEQLLPQLQRRIALASARAGAAGVSTPLSTMPGVSTNEAYITPLAGRQRSMKGIIPRPEDTTPARSFKPQHGPSTVSLSSQLAKRKRAESNSKIPIVSPSSALLLTADKENAETHLPKRSKTTTSTPLGASSSNLARKPRGQPAAVVPLDDKENKPSAATVQGAQRKQAKNNQQPVPGHILRENMNIQNGVLNKGKQKDNNDTTVMDRPILGARTNQPRQQQQQSSHTATTTIHVPLHTTRQPPRRAQIVLPTDENSRTGMERKGSHMAANKTGKPSSSSSSTTSTAKPLHGKPRLQVYADSATPAVVAQPAPTLAKVKKEPDSHKHLLGKLRSAVSAGPSSRSASPSTSHNTTLPPPPLSDTATAPATKATSHILHLQCTELDTIPSAGSAMSRPAQSTTTTPRVVEYRDPSGKVVLEIPGSEEDYEIPVEDPRADDGDDAALTEPYVHNQQPLQVVQASQEDELENANLEDFIETLPVPEFLQELEEKEGEEEEADVGGNANAYDTPTQPQESVNSENGSGGATISQTAVRHRPVTIVESSIKKDGVWCLEQPERQVKNIICGRKSGWVAVESQHDLDFWKLSSHHHHEADDGARWKLAFSYPKEGSVELRVVFSEQDSHAVIMSSQPNASPLLSVVDLQDQDQRVYPVKVDWNGLQVSDDCEAWLTTVTSSTEAPSMLLVLGCKNEAGAGIALPIPKDVYTAADSTLQATKFNTADASTTIDSLQLVDDCEGLCLTTFEDKLMLWDLSMLDQGPLSTANISTLSTASANTPSFYILQATIPQELYDEYADVIQAGLLTQRDWPIYVVLEARFGSERAERMTTVLMNGQLEVVQRYSDYSSGAACTSSTLLFIESMALSPELSTLTMWDLTKADKLATLSVKMTSESGGPRSADCARETYLEATSSAAAAESGQEFEEGSGSSKQQQQQCVRKLSLASSLGTGSTLSSPPEGLAVTSQSSTEESEGEGGGGDSTEPGEQPTLPRTASAAAPTGPKGATDGSMRVGQWMAMAVAAEQKKSKQQTTFSLHPKQPWLVMACSSPCGGNDDGSMVHIIDVSTLLS</sequence>
<feature type="compositionally biased region" description="Acidic residues" evidence="1">
    <location>
        <begin position="508"/>
        <end position="518"/>
    </location>
</feature>
<evidence type="ECO:0000256" key="1">
    <source>
        <dbReference type="SAM" id="MobiDB-lite"/>
    </source>
</evidence>
<feature type="compositionally biased region" description="Low complexity" evidence="1">
    <location>
        <begin position="354"/>
        <end position="370"/>
    </location>
</feature>
<feature type="region of interest" description="Disordered" evidence="1">
    <location>
        <begin position="233"/>
        <end position="314"/>
    </location>
</feature>
<feature type="compositionally biased region" description="Polar residues" evidence="1">
    <location>
        <begin position="92"/>
        <end position="102"/>
    </location>
</feature>
<keyword evidence="3" id="KW-1185">Reference proteome</keyword>
<dbReference type="OrthoDB" id="2441893at2759"/>
<feature type="compositionally biased region" description="Polar residues" evidence="1">
    <location>
        <begin position="142"/>
        <end position="155"/>
    </location>
</feature>
<feature type="compositionally biased region" description="Polar residues" evidence="1">
    <location>
        <begin position="177"/>
        <end position="195"/>
    </location>
</feature>
<organism evidence="2 3">
    <name type="scientific">Actinomortierella ambigua</name>
    <dbReference type="NCBI Taxonomy" id="1343610"/>
    <lineage>
        <taxon>Eukaryota</taxon>
        <taxon>Fungi</taxon>
        <taxon>Fungi incertae sedis</taxon>
        <taxon>Mucoromycota</taxon>
        <taxon>Mortierellomycotina</taxon>
        <taxon>Mortierellomycetes</taxon>
        <taxon>Mortierellales</taxon>
        <taxon>Mortierellaceae</taxon>
        <taxon>Actinomortierella</taxon>
    </lineage>
</organism>
<accession>A0A9P6U201</accession>
<name>A0A9P6U201_9FUNG</name>
<evidence type="ECO:0000313" key="2">
    <source>
        <dbReference type="EMBL" id="KAG0255748.1"/>
    </source>
</evidence>
<dbReference type="AlphaFoldDB" id="A0A9P6U201"/>
<feature type="region of interest" description="Disordered" evidence="1">
    <location>
        <begin position="74"/>
        <end position="115"/>
    </location>
</feature>
<feature type="region of interest" description="Disordered" evidence="1">
    <location>
        <begin position="928"/>
        <end position="1023"/>
    </location>
</feature>
<feature type="region of interest" description="Disordered" evidence="1">
    <location>
        <begin position="132"/>
        <end position="198"/>
    </location>
</feature>
<feature type="compositionally biased region" description="Polar residues" evidence="1">
    <location>
        <begin position="525"/>
        <end position="548"/>
    </location>
</feature>
<dbReference type="EMBL" id="JAAAJB010000443">
    <property type="protein sequence ID" value="KAG0255748.1"/>
    <property type="molecule type" value="Genomic_DNA"/>
</dbReference>
<feature type="region of interest" description="Disordered" evidence="1">
    <location>
        <begin position="354"/>
        <end position="391"/>
    </location>
</feature>
<gene>
    <name evidence="2" type="ORF">DFQ27_006088</name>
</gene>
<feature type="compositionally biased region" description="Basic and acidic residues" evidence="1">
    <location>
        <begin position="275"/>
        <end position="285"/>
    </location>
</feature>
<dbReference type="Proteomes" id="UP000807716">
    <property type="component" value="Unassembled WGS sequence"/>
</dbReference>
<feature type="compositionally biased region" description="Low complexity" evidence="1">
    <location>
        <begin position="928"/>
        <end position="970"/>
    </location>
</feature>
<feature type="region of interest" description="Disordered" evidence="1">
    <location>
        <begin position="508"/>
        <end position="548"/>
    </location>
</feature>
<feature type="compositionally biased region" description="Low complexity" evidence="1">
    <location>
        <begin position="297"/>
        <end position="306"/>
    </location>
</feature>